<dbReference type="PROSITE" id="PS50007">
    <property type="entry name" value="PIPLC_X_DOMAIN"/>
    <property type="match status" value="1"/>
</dbReference>
<comment type="caution">
    <text evidence="5">The sequence shown here is derived from an EMBL/GenBank/DDBJ whole genome shotgun (WGS) entry which is preliminary data.</text>
</comment>
<evidence type="ECO:0000256" key="2">
    <source>
        <dbReference type="ARBA" id="ARBA00022801"/>
    </source>
</evidence>
<dbReference type="SUPFAM" id="SSF51695">
    <property type="entry name" value="PLC-like phosphodiesterases"/>
    <property type="match status" value="1"/>
</dbReference>
<keyword evidence="2" id="KW-0378">Hydrolase</keyword>
<dbReference type="PRINTS" id="PR01415">
    <property type="entry name" value="ANKYRIN"/>
</dbReference>
<gene>
    <name evidence="5" type="ORF">AO440_003066</name>
</gene>
<evidence type="ECO:0000256" key="4">
    <source>
        <dbReference type="SAM" id="MobiDB-lite"/>
    </source>
</evidence>
<organism evidence="5 6">
    <name type="scientific">Candida glabrata</name>
    <name type="common">Yeast</name>
    <name type="synonym">Torulopsis glabrata</name>
    <dbReference type="NCBI Taxonomy" id="5478"/>
    <lineage>
        <taxon>Eukaryota</taxon>
        <taxon>Fungi</taxon>
        <taxon>Dikarya</taxon>
        <taxon>Ascomycota</taxon>
        <taxon>Saccharomycotina</taxon>
        <taxon>Saccharomycetes</taxon>
        <taxon>Saccharomycetales</taxon>
        <taxon>Saccharomycetaceae</taxon>
        <taxon>Nakaseomyces</taxon>
    </lineage>
</organism>
<evidence type="ECO:0000313" key="5">
    <source>
        <dbReference type="EMBL" id="KTB11085.1"/>
    </source>
</evidence>
<evidence type="ECO:0000256" key="3">
    <source>
        <dbReference type="ARBA" id="ARBA00023043"/>
    </source>
</evidence>
<dbReference type="Pfam" id="PF12796">
    <property type="entry name" value="Ank_2"/>
    <property type="match status" value="1"/>
</dbReference>
<dbReference type="PROSITE" id="PS51382">
    <property type="entry name" value="SPX"/>
    <property type="match status" value="1"/>
</dbReference>
<dbReference type="VEuPathDB" id="FungiDB:CAGL0J07040g"/>
<protein>
    <submittedName>
        <fullName evidence="5">Glycerophosphodiester phosphodiesterase GDE1</fullName>
    </submittedName>
</protein>
<dbReference type="GO" id="GO:0047389">
    <property type="term" value="F:glycerophosphocholine phosphodiesterase activity"/>
    <property type="evidence" value="ECO:0007669"/>
    <property type="project" value="EnsemblFungi"/>
</dbReference>
<evidence type="ECO:0000256" key="1">
    <source>
        <dbReference type="ARBA" id="ARBA00022737"/>
    </source>
</evidence>
<dbReference type="AlphaFoldDB" id="A0A0W0DB15"/>
<dbReference type="InterPro" id="IPR004331">
    <property type="entry name" value="SPX_dom"/>
</dbReference>
<feature type="compositionally biased region" description="Polar residues" evidence="4">
    <location>
        <begin position="671"/>
        <end position="681"/>
    </location>
</feature>
<dbReference type="VEuPathDB" id="FungiDB:B1J91_J07040g"/>
<dbReference type="PROSITE" id="PS51704">
    <property type="entry name" value="GP_PDE"/>
    <property type="match status" value="1"/>
</dbReference>
<sequence>MKFGKTLLKLRIPEWSHLYVNYKVLKKILKEITKVQDDLYQQENSANGEGDKPLWKKEEDGMTSDRKTFAENKKIQQLIISFFFNLDRDIEKVDSFYNSQFSEYEKRLQKLLQSSQFQDVTYLIENREGEKELTPVGNGSIPPRYATPHHIDDVNEVYNILSELKTQFRNLKNYSELNKRAFVKILKKFDKITGLSRKDIFLQNRIYPLPFANETQISKDLGTINEIWSKLSSRVGVIGALNPSVDELLQSTENLIPQIKLNDSPSVKGQVTSINDITPFIDEDNGKGIIAQLIQLYGTITAVPTRSLINILNKSALKKSYNCVDSILEVIPSFNDVTDINNRNFFHHFIISLSKKLPSNDQQEEIPFVLKSQPSFAKPTEDVILSSNLEVIYNTYMNRGTTGTVLEKQKLDENYLDPFRHIIQKLPVRLRPCILQVDNYSRTPLHYAAKFGFTGIAAEIIEMLKAWGYWKDDISLDDKDFWGDSEGLSPVHLAVLGRNTDTLKMLLDSMNNNLLLTSPTLLFLAIQTNEFDLINTILSSSRIDINFQDEQTKETALYQAVAANLFEATACLLINGASTEIKEKLFGWTPLFIGAAEGYSDIVRLLVNNGANINILDDGGWTPMEHAVLRGHLEVAKIVEVKDWPEVCHPVYNSTKNQDSQSRDNSEIIKGNSNSSEQMNDTKVKRIKSFGHSYLKEEEAIMLITLGGTDTRITTPAISLNLKKLLQSADIDTALSLVISCDDDVSSVPVVLDLPLDASMANINFKVPFKDNGVYTVFFDIVYTYGSYSPDNGNSLVRPNLDRNASVDSVILSSASDRDQNDSPPPVEYLKDRLVARAVALLNKTNSAAGTNRRLLNDNVTIPIQSKYGMDLVGTISFEYSIVTPFSHPKMGVYATDTYWKSLVSTRVIGHRGLGKNYQSSKSLQLGENTVESFIAAASLGASYVEFDVQLTKDNIPVVYHDFSVAETGVDIPMHELTLEQFLDLNNYGGSRELLKSRRKSMDDSDFKNLKKDWDLGEPDDGRKSPYYQSRSKLMEERMKLTKAYKSNNYKGNSRGHSIASSFVTLKELFKKIPQNVGFNIECKYPMLDEAEAEELGQIALEMNHWVDTVLQVVYDNFNGRDLIFSSFHPDICVMLSLKQPNFPILYLTESGTTKMADYRAISLQNAIKFAKSWNLLGIVSAAYPIVKAPRLAKVVKSNGLVCVTYGVENNDPNNAAIEIDAGVDAVIVDSVLAIRRGLTKIQTK</sequence>
<dbReference type="CDD" id="cd14484">
    <property type="entry name" value="SPX_GDE1_like"/>
    <property type="match status" value="1"/>
</dbReference>
<keyword evidence="3" id="KW-0040">ANK repeat</keyword>
<dbReference type="InterPro" id="IPR036770">
    <property type="entry name" value="Ankyrin_rpt-contain_sf"/>
</dbReference>
<dbReference type="PANTHER" id="PTHR22958">
    <property type="entry name" value="GLYCEROPHOSPHORYL DIESTER PHOSPHODIESTERASE"/>
    <property type="match status" value="1"/>
</dbReference>
<dbReference type="PROSITE" id="PS50088">
    <property type="entry name" value="ANK_REPEAT"/>
    <property type="match status" value="1"/>
</dbReference>
<dbReference type="SMART" id="SM00248">
    <property type="entry name" value="ANK"/>
    <property type="match status" value="6"/>
</dbReference>
<dbReference type="Pfam" id="PF03105">
    <property type="entry name" value="SPX"/>
    <property type="match status" value="2"/>
</dbReference>
<dbReference type="PROSITE" id="PS50297">
    <property type="entry name" value="ANK_REP_REGION"/>
    <property type="match status" value="1"/>
</dbReference>
<dbReference type="Gene3D" id="1.25.40.20">
    <property type="entry name" value="Ankyrin repeat-containing domain"/>
    <property type="match status" value="2"/>
</dbReference>
<dbReference type="EMBL" id="LLZZ01000043">
    <property type="protein sequence ID" value="KTB11085.1"/>
    <property type="molecule type" value="Genomic_DNA"/>
</dbReference>
<dbReference type="InterPro" id="IPR051578">
    <property type="entry name" value="GDPD"/>
</dbReference>
<reference evidence="5 6" key="1">
    <citation type="submission" date="2015-10" db="EMBL/GenBank/DDBJ databases">
        <title>Draft genomes sequences of Candida glabrata isolates 1A, 1B, 2A, 2B, 3A and 3B.</title>
        <authorList>
            <person name="Haavelsrud O.E."/>
            <person name="Gaustad P."/>
        </authorList>
    </citation>
    <scope>NUCLEOTIDE SEQUENCE [LARGE SCALE GENOMIC DNA]</scope>
    <source>
        <strain evidence="5">910700640</strain>
    </source>
</reference>
<dbReference type="InterPro" id="IPR030395">
    <property type="entry name" value="GP_PDE_dom"/>
</dbReference>
<dbReference type="Pfam" id="PF25329">
    <property type="entry name" value="C2_GDE1"/>
    <property type="match status" value="1"/>
</dbReference>
<dbReference type="Proteomes" id="UP000054886">
    <property type="component" value="Unassembled WGS sequence"/>
</dbReference>
<dbReference type="Pfam" id="PF03009">
    <property type="entry name" value="GDPD"/>
    <property type="match status" value="1"/>
</dbReference>
<dbReference type="GO" id="GO:0046475">
    <property type="term" value="P:glycerophospholipid catabolic process"/>
    <property type="evidence" value="ECO:0007669"/>
    <property type="project" value="EnsemblFungi"/>
</dbReference>
<accession>A0A0W0DB15</accession>
<dbReference type="OrthoDB" id="197419at2759"/>
<proteinExistence type="predicted"/>
<dbReference type="InterPro" id="IPR057506">
    <property type="entry name" value="C2_GPCPD1"/>
</dbReference>
<name>A0A0W0DB15_CANGB</name>
<dbReference type="SUPFAM" id="SSF48403">
    <property type="entry name" value="Ankyrin repeat"/>
    <property type="match status" value="1"/>
</dbReference>
<dbReference type="OMA" id="WTPMEHA"/>
<dbReference type="VEuPathDB" id="FungiDB:GVI51_J06897"/>
<dbReference type="PhylomeDB" id="A0A0W0DB15"/>
<dbReference type="VEuPathDB" id="FungiDB:GWK60_J06875"/>
<dbReference type="InterPro" id="IPR002110">
    <property type="entry name" value="Ankyrin_rpt"/>
</dbReference>
<dbReference type="PANTHER" id="PTHR22958:SF1">
    <property type="entry name" value="GLYCEROPHOSPHOCHOLINE PHOSPHODIESTERASE GPCPD1"/>
    <property type="match status" value="1"/>
</dbReference>
<feature type="region of interest" description="Disordered" evidence="4">
    <location>
        <begin position="652"/>
        <end position="682"/>
    </location>
</feature>
<dbReference type="Gene3D" id="3.20.20.190">
    <property type="entry name" value="Phosphatidylinositol (PI) phosphodiesterase"/>
    <property type="match status" value="1"/>
</dbReference>
<keyword evidence="1" id="KW-0677">Repeat</keyword>
<dbReference type="InterPro" id="IPR017946">
    <property type="entry name" value="PLC-like_Pdiesterase_TIM-brl"/>
</dbReference>
<evidence type="ECO:0000313" key="6">
    <source>
        <dbReference type="Proteomes" id="UP000054886"/>
    </source>
</evidence>